<dbReference type="AlphaFoldDB" id="Q7VAH2"/>
<organism evidence="1 2">
    <name type="scientific">Prochlorococcus marinus (strain SARG / CCMP1375 / SS120)</name>
    <dbReference type="NCBI Taxonomy" id="167539"/>
    <lineage>
        <taxon>Bacteria</taxon>
        <taxon>Bacillati</taxon>
        <taxon>Cyanobacteriota</taxon>
        <taxon>Cyanophyceae</taxon>
        <taxon>Synechococcales</taxon>
        <taxon>Prochlorococcaceae</taxon>
        <taxon>Prochlorococcus</taxon>
    </lineage>
</organism>
<gene>
    <name evidence="1" type="ordered locus">Pro_1491</name>
</gene>
<evidence type="ECO:0000313" key="2">
    <source>
        <dbReference type="Proteomes" id="UP000001420"/>
    </source>
</evidence>
<sequence>MNDENWKEEYKALNPNLQPYQTKLLDEGPQSNSQTLMLSDMWLEWKALSTKRKLNEIAADFRVQDPWGDNVSPCKVKPIEIDEQFLKFVAPMK</sequence>
<name>Q7VAH2_PROMA</name>
<dbReference type="Proteomes" id="UP000001420">
    <property type="component" value="Chromosome"/>
</dbReference>
<dbReference type="EnsemblBacteria" id="AAQ00535">
    <property type="protein sequence ID" value="AAQ00535"/>
    <property type="gene ID" value="Pro_1491"/>
</dbReference>
<dbReference type="RefSeq" id="WP_011125642.1">
    <property type="nucleotide sequence ID" value="NC_005042.1"/>
</dbReference>
<reference evidence="1 2" key="1">
    <citation type="journal article" date="2003" name="Proc. Natl. Acad. Sci. U.S.A.">
        <title>Genome sequence of the cyanobacterium Prochlorococcus marinus SS120, a nearly minimal oxyphototrophic genome.</title>
        <authorList>
            <person name="Dufresne A."/>
            <person name="Salanoubat M."/>
            <person name="Partensky F."/>
            <person name="Artiguenave F."/>
            <person name="Axmann I.M."/>
            <person name="Barbe V."/>
            <person name="Duprat S."/>
            <person name="Galperin M.Y."/>
            <person name="Koonin E.V."/>
            <person name="Le Gall F."/>
            <person name="Makarova K.S."/>
            <person name="Ostrowski M."/>
            <person name="Oztas S."/>
            <person name="Robert C."/>
            <person name="Rogozin I.B."/>
            <person name="Scanlan D.J."/>
            <person name="Tandeau de Marsac N."/>
            <person name="Weissenbach J."/>
            <person name="Wincker P."/>
            <person name="Wolf Y.I."/>
            <person name="Hess W.R."/>
        </authorList>
    </citation>
    <scope>NUCLEOTIDE SEQUENCE [LARGE SCALE GENOMIC DNA]</scope>
    <source>
        <strain evidence="2">SARG / CCMP1375 / SS120</strain>
    </source>
</reference>
<dbReference type="HOGENOM" id="CLU_186107_0_0_3"/>
<evidence type="ECO:0000313" key="1">
    <source>
        <dbReference type="EMBL" id="AAQ00535.1"/>
    </source>
</evidence>
<dbReference type="STRING" id="167539.Pro_1491"/>
<accession>Q7VAH2</accession>
<dbReference type="OrthoDB" id="542808at2"/>
<proteinExistence type="predicted"/>
<keyword evidence="2" id="KW-1185">Reference proteome</keyword>
<dbReference type="PATRIC" id="fig|167539.5.peg.1567"/>
<dbReference type="eggNOG" id="ENOG5030N85">
    <property type="taxonomic scope" value="Bacteria"/>
</dbReference>
<dbReference type="KEGG" id="pma:Pro_1491"/>
<protein>
    <submittedName>
        <fullName evidence="1">Uncharacterized protein</fullName>
    </submittedName>
</protein>
<dbReference type="EMBL" id="AE017126">
    <property type="protein sequence ID" value="AAQ00535.1"/>
    <property type="molecule type" value="Genomic_DNA"/>
</dbReference>